<organism evidence="2">
    <name type="scientific">marine sediment metagenome</name>
    <dbReference type="NCBI Taxonomy" id="412755"/>
    <lineage>
        <taxon>unclassified sequences</taxon>
        <taxon>metagenomes</taxon>
        <taxon>ecological metagenomes</taxon>
    </lineage>
</organism>
<feature type="non-terminal residue" evidence="2">
    <location>
        <position position="1"/>
    </location>
</feature>
<feature type="region of interest" description="Disordered" evidence="1">
    <location>
        <begin position="20"/>
        <end position="53"/>
    </location>
</feature>
<feature type="compositionally biased region" description="Acidic residues" evidence="1">
    <location>
        <begin position="33"/>
        <end position="53"/>
    </location>
</feature>
<accession>X1J636</accession>
<reference evidence="2" key="1">
    <citation type="journal article" date="2014" name="Front. Microbiol.">
        <title>High frequency of phylogenetically diverse reductive dehalogenase-homologous genes in deep subseafloor sedimentary metagenomes.</title>
        <authorList>
            <person name="Kawai M."/>
            <person name="Futagami T."/>
            <person name="Toyoda A."/>
            <person name="Takaki Y."/>
            <person name="Nishi S."/>
            <person name="Hori S."/>
            <person name="Arai W."/>
            <person name="Tsubouchi T."/>
            <person name="Morono Y."/>
            <person name="Uchiyama I."/>
            <person name="Ito T."/>
            <person name="Fujiyama A."/>
            <person name="Inagaki F."/>
            <person name="Takami H."/>
        </authorList>
    </citation>
    <scope>NUCLEOTIDE SEQUENCE</scope>
    <source>
        <strain evidence="2">Expedition CK06-06</strain>
    </source>
</reference>
<feature type="compositionally biased region" description="Basic and acidic residues" evidence="1">
    <location>
        <begin position="20"/>
        <end position="29"/>
    </location>
</feature>
<evidence type="ECO:0000313" key="2">
    <source>
        <dbReference type="EMBL" id="GAH73814.1"/>
    </source>
</evidence>
<sequence>IIFEIPYNESKFKASEKLNKERMVNKKESIPPIEEESHEDNSDDSLNEDDIPF</sequence>
<proteinExistence type="predicted"/>
<protein>
    <submittedName>
        <fullName evidence="2">Uncharacterized protein</fullName>
    </submittedName>
</protein>
<dbReference type="EMBL" id="BARU01028718">
    <property type="protein sequence ID" value="GAH73814.1"/>
    <property type="molecule type" value="Genomic_DNA"/>
</dbReference>
<name>X1J636_9ZZZZ</name>
<comment type="caution">
    <text evidence="2">The sequence shown here is derived from an EMBL/GenBank/DDBJ whole genome shotgun (WGS) entry which is preliminary data.</text>
</comment>
<evidence type="ECO:0000256" key="1">
    <source>
        <dbReference type="SAM" id="MobiDB-lite"/>
    </source>
</evidence>
<dbReference type="AlphaFoldDB" id="X1J636"/>
<gene>
    <name evidence="2" type="ORF">S03H2_45799</name>
</gene>